<comment type="caution">
    <text evidence="2">The sequence shown here is derived from an EMBL/GenBank/DDBJ whole genome shotgun (WGS) entry which is preliminary data.</text>
</comment>
<sequence>MAFLLVLGSNRLDQKHFSTVQNTVNSVYKDRVVVQDIIYRINNLFHKKELRFIRNGNFTDMVKENKEIDELLLNFGGTKLTQNESRLLTTLNQQFSKIQELEGKVANPTADFEADLGIVGIKTLKEMQKNLDALAAIQLSESEQLTELSNKSLGMNIMLSKLEVGFLILFGAAMIFMIFYPKPKVELAPEN</sequence>
<feature type="transmembrane region" description="Helical" evidence="1">
    <location>
        <begin position="162"/>
        <end position="180"/>
    </location>
</feature>
<accession>A0A0P7AU59</accession>
<dbReference type="AlphaFoldDB" id="A0A0P7AU59"/>
<dbReference type="Proteomes" id="UP000050280">
    <property type="component" value="Unassembled WGS sequence"/>
</dbReference>
<keyword evidence="1" id="KW-0472">Membrane</keyword>
<proteinExistence type="predicted"/>
<keyword evidence="3" id="KW-1185">Reference proteome</keyword>
<evidence type="ECO:0000256" key="1">
    <source>
        <dbReference type="SAM" id="Phobius"/>
    </source>
</evidence>
<dbReference type="EMBL" id="LDJX01000003">
    <property type="protein sequence ID" value="KPM31999.1"/>
    <property type="molecule type" value="Genomic_DNA"/>
</dbReference>
<dbReference type="STRING" id="1300341.I595_1646"/>
<evidence type="ECO:0008006" key="4">
    <source>
        <dbReference type="Google" id="ProtNLM"/>
    </source>
</evidence>
<evidence type="ECO:0000313" key="2">
    <source>
        <dbReference type="EMBL" id="KPM31999.1"/>
    </source>
</evidence>
<name>A0A0P7AU59_9FLAO</name>
<keyword evidence="1" id="KW-1133">Transmembrane helix</keyword>
<protein>
    <recommendedName>
        <fullName evidence="4">Chemotaxis methyl-accepting receptor HlyB-like 4HB MCP domain-containing protein</fullName>
    </recommendedName>
</protein>
<dbReference type="PATRIC" id="fig|1300341.3.peg.1834"/>
<reference evidence="2 3" key="1">
    <citation type="submission" date="2015-09" db="EMBL/GenBank/DDBJ databases">
        <title>Genome sequence of the marine flavobacterium Croceitalea dokdonensis DOKDO 023 that contains proton- and sodium-pumping rhodopsins.</title>
        <authorList>
            <person name="Kwon S.-K."/>
            <person name="Lee H.K."/>
            <person name="Kwak M.-J."/>
            <person name="Kim J.F."/>
        </authorList>
    </citation>
    <scope>NUCLEOTIDE SEQUENCE [LARGE SCALE GENOMIC DNA]</scope>
    <source>
        <strain evidence="2 3">DOKDO 023</strain>
    </source>
</reference>
<keyword evidence="1" id="KW-0812">Transmembrane</keyword>
<organism evidence="2 3">
    <name type="scientific">Croceitalea dokdonensis DOKDO 023</name>
    <dbReference type="NCBI Taxonomy" id="1300341"/>
    <lineage>
        <taxon>Bacteria</taxon>
        <taxon>Pseudomonadati</taxon>
        <taxon>Bacteroidota</taxon>
        <taxon>Flavobacteriia</taxon>
        <taxon>Flavobacteriales</taxon>
        <taxon>Flavobacteriaceae</taxon>
        <taxon>Croceitalea</taxon>
    </lineage>
</organism>
<gene>
    <name evidence="2" type="ORF">I595_1646</name>
</gene>
<evidence type="ECO:0000313" key="3">
    <source>
        <dbReference type="Proteomes" id="UP000050280"/>
    </source>
</evidence>